<evidence type="ECO:0000259" key="3">
    <source>
        <dbReference type="PROSITE" id="PS50157"/>
    </source>
</evidence>
<dbReference type="PROSITE" id="PS00028">
    <property type="entry name" value="ZINC_FINGER_C2H2_1"/>
    <property type="match status" value="1"/>
</dbReference>
<name>A0A443RZN4_9ACAR</name>
<feature type="domain" description="C2H2-type" evidence="3">
    <location>
        <begin position="164"/>
        <end position="192"/>
    </location>
</feature>
<dbReference type="VEuPathDB" id="VectorBase:LDEU011314"/>
<keyword evidence="1" id="KW-0479">Metal-binding</keyword>
<evidence type="ECO:0000313" key="5">
    <source>
        <dbReference type="Proteomes" id="UP000288716"/>
    </source>
</evidence>
<dbReference type="STRING" id="299467.A0A443RZN4"/>
<evidence type="ECO:0000256" key="1">
    <source>
        <dbReference type="PROSITE-ProRule" id="PRU00042"/>
    </source>
</evidence>
<dbReference type="SMART" id="SM00355">
    <property type="entry name" value="ZnF_C2H2"/>
    <property type="match status" value="1"/>
</dbReference>
<reference evidence="4 5" key="1">
    <citation type="journal article" date="2018" name="Gigascience">
        <title>Genomes of trombidid mites reveal novel predicted allergens and laterally-transferred genes associated with secondary metabolism.</title>
        <authorList>
            <person name="Dong X."/>
            <person name="Chaisiri K."/>
            <person name="Xia D."/>
            <person name="Armstrong S.D."/>
            <person name="Fang Y."/>
            <person name="Donnelly M.J."/>
            <person name="Kadowaki T."/>
            <person name="McGarry J.W."/>
            <person name="Darby A.C."/>
            <person name="Makepeace B.L."/>
        </authorList>
    </citation>
    <scope>NUCLEOTIDE SEQUENCE [LARGE SCALE GENOMIC DNA]</scope>
    <source>
        <strain evidence="4">UoL-UT</strain>
    </source>
</reference>
<feature type="non-terminal residue" evidence="4">
    <location>
        <position position="193"/>
    </location>
</feature>
<comment type="caution">
    <text evidence="4">The sequence shown here is derived from an EMBL/GenBank/DDBJ whole genome shotgun (WGS) entry which is preliminary data.</text>
</comment>
<dbReference type="InterPro" id="IPR013087">
    <property type="entry name" value="Znf_C2H2_type"/>
</dbReference>
<evidence type="ECO:0000313" key="4">
    <source>
        <dbReference type="EMBL" id="RWS20726.1"/>
    </source>
</evidence>
<feature type="region of interest" description="Disordered" evidence="2">
    <location>
        <begin position="1"/>
        <end position="83"/>
    </location>
</feature>
<accession>A0A443RZN4</accession>
<dbReference type="PROSITE" id="PS50157">
    <property type="entry name" value="ZINC_FINGER_C2H2_2"/>
    <property type="match status" value="1"/>
</dbReference>
<proteinExistence type="predicted"/>
<dbReference type="EMBL" id="NCKV01015809">
    <property type="protein sequence ID" value="RWS20726.1"/>
    <property type="molecule type" value="Genomic_DNA"/>
</dbReference>
<keyword evidence="5" id="KW-1185">Reference proteome</keyword>
<keyword evidence="1" id="KW-0863">Zinc-finger</keyword>
<feature type="compositionally biased region" description="Polar residues" evidence="2">
    <location>
        <begin position="41"/>
        <end position="59"/>
    </location>
</feature>
<protein>
    <recommendedName>
        <fullName evidence="3">C2H2-type domain-containing protein</fullName>
    </recommendedName>
</protein>
<feature type="compositionally biased region" description="Basic and acidic residues" evidence="2">
    <location>
        <begin position="73"/>
        <end position="83"/>
    </location>
</feature>
<organism evidence="4 5">
    <name type="scientific">Leptotrombidium deliense</name>
    <dbReference type="NCBI Taxonomy" id="299467"/>
    <lineage>
        <taxon>Eukaryota</taxon>
        <taxon>Metazoa</taxon>
        <taxon>Ecdysozoa</taxon>
        <taxon>Arthropoda</taxon>
        <taxon>Chelicerata</taxon>
        <taxon>Arachnida</taxon>
        <taxon>Acari</taxon>
        <taxon>Acariformes</taxon>
        <taxon>Trombidiformes</taxon>
        <taxon>Prostigmata</taxon>
        <taxon>Anystina</taxon>
        <taxon>Parasitengona</taxon>
        <taxon>Trombiculoidea</taxon>
        <taxon>Trombiculidae</taxon>
        <taxon>Leptotrombidium</taxon>
    </lineage>
</organism>
<evidence type="ECO:0000256" key="2">
    <source>
        <dbReference type="SAM" id="MobiDB-lite"/>
    </source>
</evidence>
<sequence>MKAVEHLANRKSRHANLAKIRNERYPINQGNKSNKHRIEANSKSSVCRKSNTRRQSSSESEFHSDTDLNTADTVDRTDEIKEENSEKKKLKCNICGNRYSGNCNTCYHTISVPRKEKKYKGHKSESSLATKKRSQTNIDHVHLKFLQTRLPGRPKKGTNLTDTTQCPECDKVFARPDVLHLHFRSVHLNERFA</sequence>
<gene>
    <name evidence="4" type="ORF">B4U80_12025</name>
</gene>
<dbReference type="Proteomes" id="UP000288716">
    <property type="component" value="Unassembled WGS sequence"/>
</dbReference>
<dbReference type="AlphaFoldDB" id="A0A443RZN4"/>
<dbReference type="GO" id="GO:0008270">
    <property type="term" value="F:zinc ion binding"/>
    <property type="evidence" value="ECO:0007669"/>
    <property type="project" value="UniProtKB-KW"/>
</dbReference>
<keyword evidence="1" id="KW-0862">Zinc</keyword>